<dbReference type="EMBL" id="CP094537">
    <property type="protein sequence ID" value="UOE36677.1"/>
    <property type="molecule type" value="Genomic_DNA"/>
</dbReference>
<name>A0ABY4BEH3_9BACT</name>
<keyword evidence="1" id="KW-0614">Plasmid</keyword>
<organism evidence="1 2">
    <name type="scientific">Hymenobacter monticola</name>
    <dbReference type="NCBI Taxonomy" id="1705399"/>
    <lineage>
        <taxon>Bacteria</taxon>
        <taxon>Pseudomonadati</taxon>
        <taxon>Bacteroidota</taxon>
        <taxon>Cytophagia</taxon>
        <taxon>Cytophagales</taxon>
        <taxon>Hymenobacteraceae</taxon>
        <taxon>Hymenobacter</taxon>
    </lineage>
</organism>
<dbReference type="Proteomes" id="UP000831390">
    <property type="component" value="Plasmid unnamed3"/>
</dbReference>
<geneLocation type="plasmid" evidence="1 2">
    <name>unnamed3</name>
</geneLocation>
<keyword evidence="2" id="KW-1185">Reference proteome</keyword>
<evidence type="ECO:0000313" key="1">
    <source>
        <dbReference type="EMBL" id="UOE36677.1"/>
    </source>
</evidence>
<protein>
    <recommendedName>
        <fullName evidence="3">Uracil-DNA glycosylase</fullName>
    </recommendedName>
</protein>
<evidence type="ECO:0008006" key="3">
    <source>
        <dbReference type="Google" id="ProtNLM"/>
    </source>
</evidence>
<evidence type="ECO:0000313" key="2">
    <source>
        <dbReference type="Proteomes" id="UP000831390"/>
    </source>
</evidence>
<sequence>MNDELYRLYQTRLTDFERVILQFSGTDLAGPLLMSPNATYGEQENPLLIVGQETKGWGYLQGHDIRKQMVVYEEFNLGDGYYSSPFWNVTRKVERALGAVPYSCAWTNLSKFDVDGGRSYGEQEQLIATVDDLLVAEVNILKPKVCLFFTGPDFDSRIQRIFAGITYQSVPDWPIREMALLKHPDLPAYTFRTYHPNYLRRSGLEPGFIEFISGLPFSADVPPSIL</sequence>
<accession>A0ABY4BEH3</accession>
<gene>
    <name evidence="1" type="ORF">MTP16_25195</name>
</gene>
<dbReference type="RefSeq" id="WP_243520778.1">
    <property type="nucleotide sequence ID" value="NZ_CP094537.1"/>
</dbReference>
<reference evidence="1 2" key="1">
    <citation type="submission" date="2022-03" db="EMBL/GenBank/DDBJ databases">
        <title>Hymenobactersp. isolated from the air.</title>
        <authorList>
            <person name="Won M."/>
            <person name="Kwon S.-W."/>
        </authorList>
    </citation>
    <scope>NUCLEOTIDE SEQUENCE [LARGE SCALE GENOMIC DNA]</scope>
    <source>
        <strain evidence="1 2">KACC 22596</strain>
        <plasmid evidence="1 2">unnamed3</plasmid>
    </source>
</reference>
<proteinExistence type="predicted"/>